<accession>A0A0G4NCP8</accession>
<keyword evidence="1" id="KW-0812">Transmembrane</keyword>
<feature type="transmembrane region" description="Helical" evidence="1">
    <location>
        <begin position="29"/>
        <end position="51"/>
    </location>
</feature>
<proteinExistence type="predicted"/>
<evidence type="ECO:0000313" key="2">
    <source>
        <dbReference type="EMBL" id="CRK44247.1"/>
    </source>
</evidence>
<feature type="transmembrane region" description="Helical" evidence="1">
    <location>
        <begin position="85"/>
        <end position="107"/>
    </location>
</feature>
<dbReference type="EMBL" id="CVQI01033939">
    <property type="protein sequence ID" value="CRK44247.1"/>
    <property type="molecule type" value="Genomic_DNA"/>
</dbReference>
<protein>
    <submittedName>
        <fullName evidence="2">Uncharacterized protein</fullName>
    </submittedName>
</protein>
<dbReference type="AlphaFoldDB" id="A0A0G4NCP8"/>
<organism evidence="2 3">
    <name type="scientific">Verticillium longisporum</name>
    <name type="common">Verticillium dahliae var. longisporum</name>
    <dbReference type="NCBI Taxonomy" id="100787"/>
    <lineage>
        <taxon>Eukaryota</taxon>
        <taxon>Fungi</taxon>
        <taxon>Dikarya</taxon>
        <taxon>Ascomycota</taxon>
        <taxon>Pezizomycotina</taxon>
        <taxon>Sordariomycetes</taxon>
        <taxon>Hypocreomycetidae</taxon>
        <taxon>Glomerellales</taxon>
        <taxon>Plectosphaerellaceae</taxon>
        <taxon>Verticillium</taxon>
    </lineage>
</organism>
<name>A0A0G4NCP8_VERLO</name>
<evidence type="ECO:0000313" key="3">
    <source>
        <dbReference type="Proteomes" id="UP000045706"/>
    </source>
</evidence>
<dbReference type="Proteomes" id="UP000045706">
    <property type="component" value="Unassembled WGS sequence"/>
</dbReference>
<keyword evidence="1" id="KW-0472">Membrane</keyword>
<evidence type="ECO:0000256" key="1">
    <source>
        <dbReference type="SAM" id="Phobius"/>
    </source>
</evidence>
<gene>
    <name evidence="2" type="ORF">BN1723_000933</name>
</gene>
<reference evidence="3" key="1">
    <citation type="submission" date="2015-05" db="EMBL/GenBank/DDBJ databases">
        <authorList>
            <person name="Fogelqvist Johan"/>
        </authorList>
    </citation>
    <scope>NUCLEOTIDE SEQUENCE [LARGE SCALE GENOMIC DNA]</scope>
</reference>
<sequence>MQQPVENTRVLSTHQRVHHHSGAARPSTIIGILRLVQMVLASMVIMMRPAVLDSMSTGEADHGDWAVLVGITAICYAKICYHSPFGPQMACVDLLCACLWCLILAVFREPRLVESGATNVPLALSIQASRLSALLWFGEARMFHEGLNQKMEA</sequence>
<keyword evidence="1" id="KW-1133">Transmembrane helix</keyword>